<dbReference type="InterPro" id="IPR051404">
    <property type="entry name" value="TA_system_antitoxin"/>
</dbReference>
<protein>
    <recommendedName>
        <fullName evidence="1">HicB-like antitoxin of toxin-antitoxin system domain-containing protein</fullName>
    </recommendedName>
</protein>
<dbReference type="InterPro" id="IPR031807">
    <property type="entry name" value="HicB-like"/>
</dbReference>
<evidence type="ECO:0000259" key="1">
    <source>
        <dbReference type="Pfam" id="PF15919"/>
    </source>
</evidence>
<dbReference type="SUPFAM" id="SSF143100">
    <property type="entry name" value="TTHA1013/TTHA0281-like"/>
    <property type="match status" value="1"/>
</dbReference>
<gene>
    <name evidence="2" type="ORF">GALL_139480</name>
</gene>
<sequence>MKFTVTIDRDEAGVWVAECPSIPGCVSQGKTKPEALKNVREAIELCLEVRAERGLPLTIETKQVEVAV</sequence>
<dbReference type="AlphaFoldDB" id="A0A1J5S7U8"/>
<reference evidence="2" key="1">
    <citation type="submission" date="2016-10" db="EMBL/GenBank/DDBJ databases">
        <title>Sequence of Gallionella enrichment culture.</title>
        <authorList>
            <person name="Poehlein A."/>
            <person name="Muehling M."/>
            <person name="Daniel R."/>
        </authorList>
    </citation>
    <scope>NUCLEOTIDE SEQUENCE</scope>
</reference>
<dbReference type="InterPro" id="IPR035069">
    <property type="entry name" value="TTHA1013/TTHA0281-like"/>
</dbReference>
<proteinExistence type="predicted"/>
<feature type="domain" description="HicB-like antitoxin of toxin-antitoxin system" evidence="1">
    <location>
        <begin position="3"/>
        <end position="65"/>
    </location>
</feature>
<comment type="caution">
    <text evidence="2">The sequence shown here is derived from an EMBL/GenBank/DDBJ whole genome shotgun (WGS) entry which is preliminary data.</text>
</comment>
<evidence type="ECO:0000313" key="2">
    <source>
        <dbReference type="EMBL" id="OIR04011.1"/>
    </source>
</evidence>
<dbReference type="PANTHER" id="PTHR34504:SF2">
    <property type="entry name" value="UPF0150 PROTEIN SSL0259"/>
    <property type="match status" value="1"/>
</dbReference>
<dbReference type="Gene3D" id="3.30.160.250">
    <property type="match status" value="1"/>
</dbReference>
<dbReference type="Pfam" id="PF15919">
    <property type="entry name" value="HicB_lk_antitox"/>
    <property type="match status" value="1"/>
</dbReference>
<dbReference type="EMBL" id="MLJW01000061">
    <property type="protein sequence ID" value="OIR04011.1"/>
    <property type="molecule type" value="Genomic_DNA"/>
</dbReference>
<name>A0A1J5S7U8_9ZZZZ</name>
<accession>A0A1J5S7U8</accession>
<dbReference type="PANTHER" id="PTHR34504">
    <property type="entry name" value="ANTITOXIN HICB"/>
    <property type="match status" value="1"/>
</dbReference>
<organism evidence="2">
    <name type="scientific">mine drainage metagenome</name>
    <dbReference type="NCBI Taxonomy" id="410659"/>
    <lineage>
        <taxon>unclassified sequences</taxon>
        <taxon>metagenomes</taxon>
        <taxon>ecological metagenomes</taxon>
    </lineage>
</organism>